<sequence>MEMGLTQADAAERLPVSRSMARGLWDQFRYENSVSKRPIWQRVITVAKYHFLGLSVRRRGTSSMPQLVSEHFATKGKRTSAYYSAETPSESRIEPKNDFPS</sequence>
<dbReference type="Proteomes" id="UP000499080">
    <property type="component" value="Unassembled WGS sequence"/>
</dbReference>
<accession>A0A4Y2V7T8</accession>
<dbReference type="AlphaFoldDB" id="A0A4Y2V7T8"/>
<dbReference type="EMBL" id="BGPR01043829">
    <property type="protein sequence ID" value="GBO20474.1"/>
    <property type="molecule type" value="Genomic_DNA"/>
</dbReference>
<comment type="caution">
    <text evidence="2">The sequence shown here is derived from an EMBL/GenBank/DDBJ whole genome shotgun (WGS) entry which is preliminary data.</text>
</comment>
<feature type="region of interest" description="Disordered" evidence="1">
    <location>
        <begin position="79"/>
        <end position="101"/>
    </location>
</feature>
<dbReference type="OrthoDB" id="9996331at2759"/>
<reference evidence="2 3" key="1">
    <citation type="journal article" date="2019" name="Sci. Rep.">
        <title>Orb-weaving spider Araneus ventricosus genome elucidates the spidroin gene catalogue.</title>
        <authorList>
            <person name="Kono N."/>
            <person name="Nakamura H."/>
            <person name="Ohtoshi R."/>
            <person name="Moran D.A.P."/>
            <person name="Shinohara A."/>
            <person name="Yoshida Y."/>
            <person name="Fujiwara M."/>
            <person name="Mori M."/>
            <person name="Tomita M."/>
            <person name="Arakawa K."/>
        </authorList>
    </citation>
    <scope>NUCLEOTIDE SEQUENCE [LARGE SCALE GENOMIC DNA]</scope>
</reference>
<keyword evidence="3" id="KW-1185">Reference proteome</keyword>
<name>A0A4Y2V7T8_ARAVE</name>
<protein>
    <submittedName>
        <fullName evidence="2">Uncharacterized protein</fullName>
    </submittedName>
</protein>
<organism evidence="2 3">
    <name type="scientific">Araneus ventricosus</name>
    <name type="common">Orbweaver spider</name>
    <name type="synonym">Epeira ventricosa</name>
    <dbReference type="NCBI Taxonomy" id="182803"/>
    <lineage>
        <taxon>Eukaryota</taxon>
        <taxon>Metazoa</taxon>
        <taxon>Ecdysozoa</taxon>
        <taxon>Arthropoda</taxon>
        <taxon>Chelicerata</taxon>
        <taxon>Arachnida</taxon>
        <taxon>Araneae</taxon>
        <taxon>Araneomorphae</taxon>
        <taxon>Entelegynae</taxon>
        <taxon>Araneoidea</taxon>
        <taxon>Araneidae</taxon>
        <taxon>Araneus</taxon>
    </lineage>
</organism>
<proteinExistence type="predicted"/>
<feature type="compositionally biased region" description="Basic and acidic residues" evidence="1">
    <location>
        <begin position="89"/>
        <end position="101"/>
    </location>
</feature>
<gene>
    <name evidence="2" type="ORF">AVEN_32049_1</name>
</gene>
<evidence type="ECO:0000313" key="3">
    <source>
        <dbReference type="Proteomes" id="UP000499080"/>
    </source>
</evidence>
<evidence type="ECO:0000256" key="1">
    <source>
        <dbReference type="SAM" id="MobiDB-lite"/>
    </source>
</evidence>
<evidence type="ECO:0000313" key="2">
    <source>
        <dbReference type="EMBL" id="GBO20474.1"/>
    </source>
</evidence>